<name>A0A3N4VWZ1_9PAST</name>
<dbReference type="Proteomes" id="UP000281691">
    <property type="component" value="Unassembled WGS sequence"/>
</dbReference>
<dbReference type="PANTHER" id="PTHR33606:SF3">
    <property type="entry name" value="PROTEIN YCII"/>
    <property type="match status" value="1"/>
</dbReference>
<dbReference type="Pfam" id="PF03795">
    <property type="entry name" value="YCII"/>
    <property type="match status" value="1"/>
</dbReference>
<evidence type="ECO:0000313" key="3">
    <source>
        <dbReference type="EMBL" id="RPE85755.1"/>
    </source>
</evidence>
<dbReference type="OrthoDB" id="9797014at2"/>
<dbReference type="NCBIfam" id="NF008473">
    <property type="entry name" value="PRK11370.1"/>
    <property type="match status" value="1"/>
</dbReference>
<dbReference type="PANTHER" id="PTHR33606">
    <property type="entry name" value="PROTEIN YCII"/>
    <property type="match status" value="1"/>
</dbReference>
<accession>A0A3N4VWZ1</accession>
<reference evidence="3 4" key="1">
    <citation type="submission" date="2018-11" db="EMBL/GenBank/DDBJ databases">
        <title>Genomic Encyclopedia of Type Strains, Phase IV (KMG-IV): sequencing the most valuable type-strain genomes for metagenomic binning, comparative biology and taxonomic classification.</title>
        <authorList>
            <person name="Goeker M."/>
        </authorList>
    </citation>
    <scope>NUCLEOTIDE SEQUENCE [LARGE SCALE GENOMIC DNA]</scope>
    <source>
        <strain evidence="3 4">DSM 27238</strain>
    </source>
</reference>
<sequence length="98" mass="10875">MYYVIFAQDIANTLETRLSVREKHLARLTQLQNEGRLLTAGPNPAVDDENPGQAGFSGSTVIAQFNSLEEAKQWASEDPYVEAGVYGEVIVKPFKKVF</sequence>
<comment type="caution">
    <text evidence="3">The sequence shown here is derived from an EMBL/GenBank/DDBJ whole genome shotgun (WGS) entry which is preliminary data.</text>
</comment>
<comment type="similarity">
    <text evidence="1">Belongs to the YciI family.</text>
</comment>
<dbReference type="AlphaFoldDB" id="A0A3N4VWZ1"/>
<dbReference type="InterPro" id="IPR051807">
    <property type="entry name" value="Sec-metab_biosynth-assoc"/>
</dbReference>
<protein>
    <recommendedName>
        <fullName evidence="2">YCII-related domain-containing protein</fullName>
    </recommendedName>
</protein>
<dbReference type="InterPro" id="IPR005545">
    <property type="entry name" value="YCII"/>
</dbReference>
<evidence type="ECO:0000313" key="4">
    <source>
        <dbReference type="Proteomes" id="UP000281691"/>
    </source>
</evidence>
<dbReference type="EMBL" id="RKQP01000001">
    <property type="protein sequence ID" value="RPE85755.1"/>
    <property type="molecule type" value="Genomic_DNA"/>
</dbReference>
<organism evidence="3 4">
    <name type="scientific">Vespertiliibacter pulmonis</name>
    <dbReference type="NCBI Taxonomy" id="1443036"/>
    <lineage>
        <taxon>Bacteria</taxon>
        <taxon>Pseudomonadati</taxon>
        <taxon>Pseudomonadota</taxon>
        <taxon>Gammaproteobacteria</taxon>
        <taxon>Pasteurellales</taxon>
        <taxon>Pasteurellaceae</taxon>
        <taxon>Vespertiliibacter</taxon>
    </lineage>
</organism>
<dbReference type="RefSeq" id="WP_124210341.1">
    <property type="nucleotide sequence ID" value="NZ_CP016615.1"/>
</dbReference>
<dbReference type="Gene3D" id="3.30.70.1060">
    <property type="entry name" value="Dimeric alpha+beta barrel"/>
    <property type="match status" value="1"/>
</dbReference>
<evidence type="ECO:0000259" key="2">
    <source>
        <dbReference type="Pfam" id="PF03795"/>
    </source>
</evidence>
<feature type="domain" description="YCII-related" evidence="2">
    <location>
        <begin position="1"/>
        <end position="95"/>
    </location>
</feature>
<evidence type="ECO:0000256" key="1">
    <source>
        <dbReference type="ARBA" id="ARBA00007689"/>
    </source>
</evidence>
<dbReference type="InterPro" id="IPR011008">
    <property type="entry name" value="Dimeric_a/b-barrel"/>
</dbReference>
<proteinExistence type="inferred from homology"/>
<gene>
    <name evidence="3" type="ORF">EDC46_0135</name>
</gene>
<dbReference type="SUPFAM" id="SSF54909">
    <property type="entry name" value="Dimeric alpha+beta barrel"/>
    <property type="match status" value="1"/>
</dbReference>
<keyword evidence="4" id="KW-1185">Reference proteome</keyword>